<evidence type="ECO:0000313" key="5">
    <source>
        <dbReference type="Proteomes" id="UP000037784"/>
    </source>
</evidence>
<organism evidence="3 5">
    <name type="scientific">Ardenticatena maritima</name>
    <dbReference type="NCBI Taxonomy" id="872965"/>
    <lineage>
        <taxon>Bacteria</taxon>
        <taxon>Bacillati</taxon>
        <taxon>Chloroflexota</taxon>
        <taxon>Ardenticatenia</taxon>
        <taxon>Ardenticatenales</taxon>
        <taxon>Ardenticatenaceae</taxon>
        <taxon>Ardenticatena</taxon>
    </lineage>
</organism>
<reference evidence="4 6" key="2">
    <citation type="submission" date="2015-07" db="EMBL/GenBank/DDBJ databases">
        <title>Whole genome sequence of Ardenticatena maritima DSM 23922.</title>
        <authorList>
            <person name="Hemp J."/>
            <person name="Ward L.M."/>
            <person name="Pace L.A."/>
            <person name="Fischer W.W."/>
        </authorList>
    </citation>
    <scope>NUCLEOTIDE SEQUENCE [LARGE SCALE GENOMIC DNA]</scope>
    <source>
        <strain evidence="4 6">110S</strain>
    </source>
</reference>
<evidence type="ECO:0008006" key="7">
    <source>
        <dbReference type="Google" id="ProtNLM"/>
    </source>
</evidence>
<keyword evidence="2" id="KW-0808">Transferase</keyword>
<keyword evidence="5" id="KW-1185">Reference proteome</keyword>
<dbReference type="InterPro" id="IPR008631">
    <property type="entry name" value="Glycogen_synth"/>
</dbReference>
<sequence length="583" mass="65327">MTDTFDLIVHATHEAGVKVGGIGAVLDGMLREPAYNAAVQRTVLVGPFNRDNATEMERLFAPRNGLRVRYFSSAGVYDLPEALAQALTRVEMDFHVAVLYGTRRFGEHEHEVLLVDARHVRDDVVRDYKYHLWERYGIDSYKYEHNPEYETFIRAAEPSLAALQAVVGHTPPRAVMIAHEWLGVPLALSAARHVPGAYKTVFYAHEVATVRPLVENHPGHDTRFYNVMYTARDQGLFLPDVFGDQSHYFKHALVMAAAAFDGFFAVGDLVVDELRFLAPQFAQRRIDLVYNGVPAHPLSLDARHASTERLRTYAQNLLGVRPTWILSHVTRMVVSKALWRDIRVMEHLDGLLAARGESAVLFTLSSAIPTGRRAEDVWRWEAEYGWPVYHRADNGDLVGLEVDYYRAIEAFNRRARATRIVLVNQFGWDRERCGRRMPAEMQFSDLRHGTHVEFGQSIYEPFGIAQVEPLTAGALCCVSNVCGCVGFVEKAGGGSLPNVVVADYVTPVAALHLDIPHLLAIGQQTRDMIEAATARKVAAVLAERLPRTREAETDLLESGFALAQRMSWDVVVRDYFLPALAAL</sequence>
<dbReference type="Proteomes" id="UP000050502">
    <property type="component" value="Unassembled WGS sequence"/>
</dbReference>
<dbReference type="EMBL" id="BBZA01000062">
    <property type="protein sequence ID" value="GAP62526.1"/>
    <property type="molecule type" value="Genomic_DNA"/>
</dbReference>
<dbReference type="EMBL" id="LGKN01000004">
    <property type="protein sequence ID" value="KPL88505.1"/>
    <property type="molecule type" value="Genomic_DNA"/>
</dbReference>
<dbReference type="RefSeq" id="WP_054492439.1">
    <property type="nucleotide sequence ID" value="NZ_BBZA01000062.1"/>
</dbReference>
<evidence type="ECO:0000256" key="2">
    <source>
        <dbReference type="ARBA" id="ARBA00022679"/>
    </source>
</evidence>
<dbReference type="InParanoid" id="A0A0M8K8M5"/>
<dbReference type="Proteomes" id="UP000037784">
    <property type="component" value="Unassembled WGS sequence"/>
</dbReference>
<protein>
    <recommendedName>
        <fullName evidence="7">Glycosyl transferase family 1 domain-containing protein</fullName>
    </recommendedName>
</protein>
<reference evidence="3 5" key="1">
    <citation type="journal article" date="2015" name="Genome Announc.">
        <title>Draft Genome Sequence of a Heterotrophic Facultative Anaerobic Thermophilic Bacterium, Ardenticatena maritima Strain 110ST.</title>
        <authorList>
            <person name="Kawaichi S."/>
            <person name="Yoshida T."/>
            <person name="Sako Y."/>
            <person name="Nakamura R."/>
        </authorList>
    </citation>
    <scope>NUCLEOTIDE SEQUENCE [LARGE SCALE GENOMIC DNA]</scope>
    <source>
        <strain evidence="3 5">110S</strain>
    </source>
</reference>
<evidence type="ECO:0000313" key="4">
    <source>
        <dbReference type="EMBL" id="KPL88505.1"/>
    </source>
</evidence>
<dbReference type="GO" id="GO:0005978">
    <property type="term" value="P:glycogen biosynthetic process"/>
    <property type="evidence" value="ECO:0007669"/>
    <property type="project" value="InterPro"/>
</dbReference>
<dbReference type="PANTHER" id="PTHR10176:SF3">
    <property type="entry name" value="GLYCOGEN [STARCH] SYNTHASE"/>
    <property type="match status" value="1"/>
</dbReference>
<dbReference type="SUPFAM" id="SSF53756">
    <property type="entry name" value="UDP-Glycosyltransferase/glycogen phosphorylase"/>
    <property type="match status" value="1"/>
</dbReference>
<name>A0A0M8K8M5_9CHLR</name>
<reference evidence="5" key="3">
    <citation type="submission" date="2015-08" db="EMBL/GenBank/DDBJ databases">
        <title>Draft Genome Sequence of a Heterotrophic Facultative Anaerobic Bacterium Ardenticatena maritima Strain 110S.</title>
        <authorList>
            <person name="Kawaichi S."/>
            <person name="Yoshida T."/>
            <person name="Sako Y."/>
            <person name="Nakamura R."/>
        </authorList>
    </citation>
    <scope>NUCLEOTIDE SEQUENCE [LARGE SCALE GENOMIC DNA]</scope>
    <source>
        <strain evidence="5">110S</strain>
    </source>
</reference>
<gene>
    <name evidence="3" type="ORF">ARMA_0949</name>
    <name evidence="4" type="ORF">SE16_06870</name>
</gene>
<dbReference type="OrthoDB" id="241367at2"/>
<comment type="caution">
    <text evidence="3">The sequence shown here is derived from an EMBL/GenBank/DDBJ whole genome shotgun (WGS) entry which is preliminary data.</text>
</comment>
<evidence type="ECO:0000256" key="1">
    <source>
        <dbReference type="ARBA" id="ARBA00022676"/>
    </source>
</evidence>
<dbReference type="GO" id="GO:0005737">
    <property type="term" value="C:cytoplasm"/>
    <property type="evidence" value="ECO:0007669"/>
    <property type="project" value="TreeGrafter"/>
</dbReference>
<dbReference type="AlphaFoldDB" id="A0A0M8K8M5"/>
<evidence type="ECO:0000313" key="6">
    <source>
        <dbReference type="Proteomes" id="UP000050502"/>
    </source>
</evidence>
<dbReference type="Gene3D" id="3.40.50.2000">
    <property type="entry name" value="Glycogen Phosphorylase B"/>
    <property type="match status" value="2"/>
</dbReference>
<evidence type="ECO:0000313" key="3">
    <source>
        <dbReference type="EMBL" id="GAP62526.1"/>
    </source>
</evidence>
<dbReference type="PANTHER" id="PTHR10176">
    <property type="entry name" value="GLYCOGEN SYNTHASE"/>
    <property type="match status" value="1"/>
</dbReference>
<proteinExistence type="predicted"/>
<dbReference type="STRING" id="872965.SE16_06870"/>
<dbReference type="GO" id="GO:0004373">
    <property type="term" value="F:alpha-1,4-glucan glucosyltransferase (UDP-glucose donor) activity"/>
    <property type="evidence" value="ECO:0007669"/>
    <property type="project" value="InterPro"/>
</dbReference>
<keyword evidence="1" id="KW-0328">Glycosyltransferase</keyword>
<accession>A0A0M8K8M5</accession>